<dbReference type="GO" id="GO:0055088">
    <property type="term" value="P:lipid homeostasis"/>
    <property type="evidence" value="ECO:0007669"/>
    <property type="project" value="TreeGrafter"/>
</dbReference>
<dbReference type="GO" id="GO:0003997">
    <property type="term" value="F:acyl-CoA oxidase activity"/>
    <property type="evidence" value="ECO:0007669"/>
    <property type="project" value="InterPro"/>
</dbReference>
<organism evidence="1 2">
    <name type="scientific">Emericellopsis atlantica</name>
    <dbReference type="NCBI Taxonomy" id="2614577"/>
    <lineage>
        <taxon>Eukaryota</taxon>
        <taxon>Fungi</taxon>
        <taxon>Dikarya</taxon>
        <taxon>Ascomycota</taxon>
        <taxon>Pezizomycotina</taxon>
        <taxon>Sordariomycetes</taxon>
        <taxon>Hypocreomycetidae</taxon>
        <taxon>Hypocreales</taxon>
        <taxon>Bionectriaceae</taxon>
        <taxon>Emericellopsis</taxon>
    </lineage>
</organism>
<dbReference type="PANTHER" id="PTHR10909">
    <property type="entry name" value="ELECTRON TRANSPORT OXIDOREDUCTASE"/>
    <property type="match status" value="1"/>
</dbReference>
<dbReference type="EMBL" id="MU251286">
    <property type="protein sequence ID" value="KAG9249965.1"/>
    <property type="molecule type" value="Genomic_DNA"/>
</dbReference>
<dbReference type="GO" id="GO:0071949">
    <property type="term" value="F:FAD binding"/>
    <property type="evidence" value="ECO:0007669"/>
    <property type="project" value="InterPro"/>
</dbReference>
<accession>A0A9P7ZEA5</accession>
<dbReference type="SUPFAM" id="SSF56645">
    <property type="entry name" value="Acyl-CoA dehydrogenase NM domain-like"/>
    <property type="match status" value="1"/>
</dbReference>
<sequence>MRVLLGHSKWAPAGQRGAMSQYFSHYETLLVTSKSTDIENGTLSERVALEHARARSICRASGLTLEDIRDLTDKFWDFHFDPIAARDMTAFIIATIHLNLCIGTLSHFVSSKPYFRNIVTRLLRFEACGEFMLTEIGHGLDARNLETTATMRQDGSFTLHSPSSSSAKAMPPTTPLCTMPRIAVVFARLLVYGEDRGVKTFLVQLTDGDSMCPGITSRPLPTRPGTRPLDHSITTFENVWLPADSLLSDPAKAVDERSSFLQQIRRVSVGTLSLSIMGVSALKAGAYIVTTYSQRRYVCEGPSRSPILAFSTQHRPILRAWTYSIILELYARWTVSNFMSLAGEASTRHAMAVIFKVAAMKAPVMLDDLSERCGWQGLFKHNQLKELSLTFQGNTVAEGDCLVLCIRLVSELLGRKYDIPEAQDTSSPLSVREASLRAYAAREVTRVGGYTAHRDRAFDQVINPLSRPLVEAIGERMAVEAGKYLGADPHVLQLFEYFCMERNIDWHVGNDITARSAFGDAMSQACSAALPLMLRSHQESRIKDYVYAPIVSEAGWGRFFSGLPVFEGPEEPVSTHRSRL</sequence>
<dbReference type="GeneID" id="70297838"/>
<reference evidence="1" key="1">
    <citation type="journal article" date="2021" name="IMA Fungus">
        <title>Genomic characterization of three marine fungi, including Emericellopsis atlantica sp. nov. with signatures of a generalist lifestyle and marine biomass degradation.</title>
        <authorList>
            <person name="Hagestad O.C."/>
            <person name="Hou L."/>
            <person name="Andersen J.H."/>
            <person name="Hansen E.H."/>
            <person name="Altermark B."/>
            <person name="Li C."/>
            <person name="Kuhnert E."/>
            <person name="Cox R.J."/>
            <person name="Crous P.W."/>
            <person name="Spatafora J.W."/>
            <person name="Lail K."/>
            <person name="Amirebrahimi M."/>
            <person name="Lipzen A."/>
            <person name="Pangilinan J."/>
            <person name="Andreopoulos W."/>
            <person name="Hayes R.D."/>
            <person name="Ng V."/>
            <person name="Grigoriev I.V."/>
            <person name="Jackson S.A."/>
            <person name="Sutton T.D.S."/>
            <person name="Dobson A.D.W."/>
            <person name="Rama T."/>
        </authorList>
    </citation>
    <scope>NUCLEOTIDE SEQUENCE</scope>
    <source>
        <strain evidence="1">TS7</strain>
    </source>
</reference>
<evidence type="ECO:0000313" key="1">
    <source>
        <dbReference type="EMBL" id="KAG9249965.1"/>
    </source>
</evidence>
<evidence type="ECO:0008006" key="3">
    <source>
        <dbReference type="Google" id="ProtNLM"/>
    </source>
</evidence>
<dbReference type="RefSeq" id="XP_046113889.1">
    <property type="nucleotide sequence ID" value="XM_046266935.1"/>
</dbReference>
<dbReference type="GO" id="GO:0033540">
    <property type="term" value="P:fatty acid beta-oxidation using acyl-CoA oxidase"/>
    <property type="evidence" value="ECO:0007669"/>
    <property type="project" value="TreeGrafter"/>
</dbReference>
<dbReference type="PANTHER" id="PTHR10909:SF382">
    <property type="entry name" value="ACYL-COENZYME A OXIDASE"/>
    <property type="match status" value="1"/>
</dbReference>
<dbReference type="GO" id="GO:0005504">
    <property type="term" value="F:fatty acid binding"/>
    <property type="evidence" value="ECO:0007669"/>
    <property type="project" value="TreeGrafter"/>
</dbReference>
<dbReference type="OrthoDB" id="538336at2759"/>
<proteinExistence type="predicted"/>
<name>A0A9P7ZEA5_9HYPO</name>
<keyword evidence="2" id="KW-1185">Reference proteome</keyword>
<protein>
    <recommendedName>
        <fullName evidence="3">Acyl-CoA oxidase</fullName>
    </recommendedName>
</protein>
<gene>
    <name evidence="1" type="ORF">F5Z01DRAFT_745808</name>
</gene>
<dbReference type="GO" id="GO:0005777">
    <property type="term" value="C:peroxisome"/>
    <property type="evidence" value="ECO:0007669"/>
    <property type="project" value="InterPro"/>
</dbReference>
<dbReference type="Gene3D" id="1.20.140.10">
    <property type="entry name" value="Butyryl-CoA Dehydrogenase, subunit A, domain 3"/>
    <property type="match status" value="1"/>
</dbReference>
<comment type="caution">
    <text evidence="1">The sequence shown here is derived from an EMBL/GenBank/DDBJ whole genome shotgun (WGS) entry which is preliminary data.</text>
</comment>
<dbReference type="Proteomes" id="UP000887229">
    <property type="component" value="Unassembled WGS sequence"/>
</dbReference>
<dbReference type="Gene3D" id="2.40.110.10">
    <property type="entry name" value="Butyryl-CoA Dehydrogenase, subunit A, domain 2"/>
    <property type="match status" value="1"/>
</dbReference>
<dbReference type="InterPro" id="IPR046373">
    <property type="entry name" value="Acyl-CoA_Oxase/DH_mid-dom_sf"/>
</dbReference>
<evidence type="ECO:0000313" key="2">
    <source>
        <dbReference type="Proteomes" id="UP000887229"/>
    </source>
</evidence>
<dbReference type="InterPro" id="IPR009100">
    <property type="entry name" value="AcylCoA_DH/oxidase_NM_dom_sf"/>
</dbReference>
<dbReference type="SUPFAM" id="SSF47203">
    <property type="entry name" value="Acyl-CoA dehydrogenase C-terminal domain-like"/>
    <property type="match status" value="1"/>
</dbReference>
<dbReference type="AlphaFoldDB" id="A0A9P7ZEA5"/>
<dbReference type="InterPro" id="IPR012258">
    <property type="entry name" value="Acyl-CoA_oxidase"/>
</dbReference>
<dbReference type="InterPro" id="IPR036250">
    <property type="entry name" value="AcylCo_DH-like_C"/>
</dbReference>